<evidence type="ECO:0008006" key="4">
    <source>
        <dbReference type="Google" id="ProtNLM"/>
    </source>
</evidence>
<reference evidence="3" key="1">
    <citation type="journal article" date="2023" name="Int. J. Syst. Evol. Microbiol.">
        <title>Claveliimonas bilis gen. nov., sp. nov., deoxycholic acid-producing bacteria isolated from human faeces, and reclassification of Sellimonas monacensis Zenner et al. 2021 as Claveliimonas monacensis comb. nov.</title>
        <authorList>
            <person name="Hisatomi A."/>
            <person name="Kastawa N.W.E.P.G."/>
            <person name="Song I."/>
            <person name="Ohkuma M."/>
            <person name="Fukiya S."/>
            <person name="Sakamoto M."/>
        </authorList>
    </citation>
    <scope>NUCLEOTIDE SEQUENCE [LARGE SCALE GENOMIC DNA]</scope>
    <source>
        <strain evidence="3">12BBH14</strain>
    </source>
</reference>
<sequence length="120" mass="13603">MSVYIRVLLIVGAVILLAFMVKRIRQSKLKIEYTIFWIGFSAVLVLMGLFPGIVSWIAHALGFISAVNMVFLVIIFILIVKLFFNTLQISALENKVDSLAQQIAIDRKIDNDMKKSDKEN</sequence>
<keyword evidence="1" id="KW-1133">Transmembrane helix</keyword>
<gene>
    <name evidence="2" type="ORF">Lac1_12330</name>
</gene>
<dbReference type="Proteomes" id="UP001305815">
    <property type="component" value="Chromosome"/>
</dbReference>
<proteinExistence type="predicted"/>
<dbReference type="InterPro" id="IPR019277">
    <property type="entry name" value="DUF2304"/>
</dbReference>
<accession>A0ABM8I253</accession>
<dbReference type="EMBL" id="AP027742">
    <property type="protein sequence ID" value="BDZ77050.1"/>
    <property type="molecule type" value="Genomic_DNA"/>
</dbReference>
<evidence type="ECO:0000256" key="1">
    <source>
        <dbReference type="SAM" id="Phobius"/>
    </source>
</evidence>
<evidence type="ECO:0000313" key="3">
    <source>
        <dbReference type="Proteomes" id="UP001305815"/>
    </source>
</evidence>
<keyword evidence="1" id="KW-0812">Transmembrane</keyword>
<protein>
    <recommendedName>
        <fullName evidence="4">DUF2304 domain-containing protein</fullName>
    </recommendedName>
</protein>
<feature type="transmembrane region" description="Helical" evidence="1">
    <location>
        <begin position="63"/>
        <end position="84"/>
    </location>
</feature>
<feature type="transmembrane region" description="Helical" evidence="1">
    <location>
        <begin position="36"/>
        <end position="57"/>
    </location>
</feature>
<organism evidence="2 3">
    <name type="scientific">Claveliimonas bilis</name>
    <dbReference type="NCBI Taxonomy" id="3028070"/>
    <lineage>
        <taxon>Bacteria</taxon>
        <taxon>Bacillati</taxon>
        <taxon>Bacillota</taxon>
        <taxon>Clostridia</taxon>
        <taxon>Lachnospirales</taxon>
        <taxon>Lachnospiraceae</taxon>
        <taxon>Claveliimonas</taxon>
    </lineage>
</organism>
<name>A0ABM8I253_9FIRM</name>
<dbReference type="RefSeq" id="WP_316266701.1">
    <property type="nucleotide sequence ID" value="NZ_AP027742.1"/>
</dbReference>
<feature type="transmembrane region" description="Helical" evidence="1">
    <location>
        <begin position="6"/>
        <end position="24"/>
    </location>
</feature>
<keyword evidence="3" id="KW-1185">Reference proteome</keyword>
<evidence type="ECO:0000313" key="2">
    <source>
        <dbReference type="EMBL" id="BDZ77050.1"/>
    </source>
</evidence>
<keyword evidence="1" id="KW-0472">Membrane</keyword>
<dbReference type="Pfam" id="PF10066">
    <property type="entry name" value="DUF2304"/>
    <property type="match status" value="1"/>
</dbReference>